<organism evidence="2 3">
    <name type="scientific">Streptomyces himalayensis subsp. aureolus</name>
    <dbReference type="NCBI Taxonomy" id="2758039"/>
    <lineage>
        <taxon>Bacteria</taxon>
        <taxon>Bacillati</taxon>
        <taxon>Actinomycetota</taxon>
        <taxon>Actinomycetes</taxon>
        <taxon>Kitasatosporales</taxon>
        <taxon>Streptomycetaceae</taxon>
        <taxon>Streptomyces</taxon>
        <taxon>Streptomyces himalayensis</taxon>
    </lineage>
</organism>
<evidence type="ECO:0000259" key="1">
    <source>
        <dbReference type="Pfam" id="PF01966"/>
    </source>
</evidence>
<keyword evidence="3" id="KW-1185">Reference proteome</keyword>
<sequence length="226" mass="24596">MIPASAADWPHSVLDILATNGAPGPAQLSGPLADIWARALPYLDVRGNDEHSLYAFGLARALVDEVPGARRDIVFPAILLHDTGWKTIDLERILAAVAEPSRYRETIRRHETEGAAIAARILADVGYPSEQTAEIASIIDGHDTRDHAMSPHDAVVKDADKLWRMSPHGLRTIGSWFGLDPQQVLQLVSARLRDHLFTRGARTMASALGAVAAVEVSPAWLALDRR</sequence>
<dbReference type="EMBL" id="JACEQY010000067">
    <property type="protein sequence ID" value="MBA4866597.1"/>
    <property type="molecule type" value="Genomic_DNA"/>
</dbReference>
<dbReference type="RefSeq" id="WP_181867975.1">
    <property type="nucleotide sequence ID" value="NZ_JACEQY010000067.1"/>
</dbReference>
<evidence type="ECO:0000313" key="3">
    <source>
        <dbReference type="Proteomes" id="UP000586976"/>
    </source>
</evidence>
<reference evidence="2 3" key="1">
    <citation type="submission" date="2020-07" db="EMBL/GenBank/DDBJ databases">
        <title>Streptomyces isolated from Indian soil.</title>
        <authorList>
            <person name="Mandal S."/>
            <person name="Maiti P.K."/>
        </authorList>
    </citation>
    <scope>NUCLEOTIDE SEQUENCE [LARGE SCALE GENOMIC DNA]</scope>
    <source>
        <strain evidence="2 3">PSKA54</strain>
    </source>
</reference>
<proteinExistence type="predicted"/>
<dbReference type="InterPro" id="IPR006674">
    <property type="entry name" value="HD_domain"/>
</dbReference>
<dbReference type="Pfam" id="PF01966">
    <property type="entry name" value="HD"/>
    <property type="match status" value="1"/>
</dbReference>
<protein>
    <submittedName>
        <fullName evidence="2">HD domain-containing protein</fullName>
    </submittedName>
</protein>
<gene>
    <name evidence="2" type="ORF">H1V43_35900</name>
</gene>
<dbReference type="Proteomes" id="UP000586976">
    <property type="component" value="Unassembled WGS sequence"/>
</dbReference>
<evidence type="ECO:0000313" key="2">
    <source>
        <dbReference type="EMBL" id="MBA4866597.1"/>
    </source>
</evidence>
<name>A0A7W2HJY1_9ACTN</name>
<feature type="domain" description="HD" evidence="1">
    <location>
        <begin position="49"/>
        <end position="163"/>
    </location>
</feature>
<dbReference type="Gene3D" id="1.10.3210.10">
    <property type="entry name" value="Hypothetical protein af1432"/>
    <property type="match status" value="1"/>
</dbReference>
<dbReference type="SUPFAM" id="SSF109604">
    <property type="entry name" value="HD-domain/PDEase-like"/>
    <property type="match status" value="1"/>
</dbReference>
<dbReference type="AlphaFoldDB" id="A0A7W2HJY1"/>
<accession>A0A7W2HJY1</accession>
<comment type="caution">
    <text evidence="2">The sequence shown here is derived from an EMBL/GenBank/DDBJ whole genome shotgun (WGS) entry which is preliminary data.</text>
</comment>